<gene>
    <name evidence="1" type="ORF">DFH07DRAFT_144855</name>
</gene>
<name>A0AAD7I0M0_9AGAR</name>
<reference evidence="1" key="1">
    <citation type="submission" date="2023-03" db="EMBL/GenBank/DDBJ databases">
        <title>Massive genome expansion in bonnet fungi (Mycena s.s.) driven by repeated elements and novel gene families across ecological guilds.</title>
        <authorList>
            <consortium name="Lawrence Berkeley National Laboratory"/>
            <person name="Harder C.B."/>
            <person name="Miyauchi S."/>
            <person name="Viragh M."/>
            <person name="Kuo A."/>
            <person name="Thoen E."/>
            <person name="Andreopoulos B."/>
            <person name="Lu D."/>
            <person name="Skrede I."/>
            <person name="Drula E."/>
            <person name="Henrissat B."/>
            <person name="Morin E."/>
            <person name="Kohler A."/>
            <person name="Barry K."/>
            <person name="LaButti K."/>
            <person name="Morin E."/>
            <person name="Salamov A."/>
            <person name="Lipzen A."/>
            <person name="Mereny Z."/>
            <person name="Hegedus B."/>
            <person name="Baldrian P."/>
            <person name="Stursova M."/>
            <person name="Weitz H."/>
            <person name="Taylor A."/>
            <person name="Grigoriev I.V."/>
            <person name="Nagy L.G."/>
            <person name="Martin F."/>
            <person name="Kauserud H."/>
        </authorList>
    </citation>
    <scope>NUCLEOTIDE SEQUENCE</scope>
    <source>
        <strain evidence="1">CBHHK188m</strain>
    </source>
</reference>
<accession>A0AAD7I0M0</accession>
<evidence type="ECO:0000313" key="2">
    <source>
        <dbReference type="Proteomes" id="UP001215280"/>
    </source>
</evidence>
<protein>
    <submittedName>
        <fullName evidence="1">Uncharacterized protein</fullName>
    </submittedName>
</protein>
<dbReference type="AlphaFoldDB" id="A0AAD7I0M0"/>
<keyword evidence="2" id="KW-1185">Reference proteome</keyword>
<dbReference type="EMBL" id="JARJLG010000179">
    <property type="protein sequence ID" value="KAJ7731918.1"/>
    <property type="molecule type" value="Genomic_DNA"/>
</dbReference>
<dbReference type="Proteomes" id="UP001215280">
    <property type="component" value="Unassembled WGS sequence"/>
</dbReference>
<proteinExistence type="predicted"/>
<organism evidence="1 2">
    <name type="scientific">Mycena maculata</name>
    <dbReference type="NCBI Taxonomy" id="230809"/>
    <lineage>
        <taxon>Eukaryota</taxon>
        <taxon>Fungi</taxon>
        <taxon>Dikarya</taxon>
        <taxon>Basidiomycota</taxon>
        <taxon>Agaricomycotina</taxon>
        <taxon>Agaricomycetes</taxon>
        <taxon>Agaricomycetidae</taxon>
        <taxon>Agaricales</taxon>
        <taxon>Marasmiineae</taxon>
        <taxon>Mycenaceae</taxon>
        <taxon>Mycena</taxon>
    </lineage>
</organism>
<comment type="caution">
    <text evidence="1">The sequence shown here is derived from an EMBL/GenBank/DDBJ whole genome shotgun (WGS) entry which is preliminary data.</text>
</comment>
<evidence type="ECO:0000313" key="1">
    <source>
        <dbReference type="EMBL" id="KAJ7731918.1"/>
    </source>
</evidence>
<sequence length="295" mass="33590">MDLYASNTDPAFPPELEHQIFKTAAILYPKIIPTLLCVARRILAWIEPLLYTFLRVHAAETKRAYDDALLRALASKPRDFFPNVSRQMYLTHFSWEFFGQRTPNVWSSAELERLLRMCPGITDLLFVGDLHKIPLILLLETMRPTRLAIMANITDKPLGFGLPFFQRVTHLHLFDINGDLDLGASWPQWPSVLRLPALTHFGVPCVGAGPLLLARLPRLTVLVLYIDDAAGEAEIQNMRDPRVVIASAQDFLADWDLGARGHDDVWVRAEAFISRKRKGEIQDSSYHLEPMRPEI</sequence>